<dbReference type="GO" id="GO:0003924">
    <property type="term" value="F:GTPase activity"/>
    <property type="evidence" value="ECO:0007669"/>
    <property type="project" value="InterPro"/>
</dbReference>
<organism evidence="5 6">
    <name type="scientific">Aspergillus tamarii</name>
    <dbReference type="NCBI Taxonomy" id="41984"/>
    <lineage>
        <taxon>Eukaryota</taxon>
        <taxon>Fungi</taxon>
        <taxon>Dikarya</taxon>
        <taxon>Ascomycota</taxon>
        <taxon>Pezizomycotina</taxon>
        <taxon>Eurotiomycetes</taxon>
        <taxon>Eurotiomycetidae</taxon>
        <taxon>Eurotiales</taxon>
        <taxon>Aspergillaceae</taxon>
        <taxon>Aspergillus</taxon>
        <taxon>Aspergillus subgen. Circumdati</taxon>
    </lineage>
</organism>
<name>A0A5N6V974_ASPTM</name>
<dbReference type="OrthoDB" id="8830751at2759"/>
<dbReference type="GO" id="GO:0005525">
    <property type="term" value="F:GTP binding"/>
    <property type="evidence" value="ECO:0007669"/>
    <property type="project" value="UniProtKB-KW"/>
</dbReference>
<dbReference type="Gene3D" id="3.40.50.300">
    <property type="entry name" value="P-loop containing nucleotide triphosphate hydrolases"/>
    <property type="match status" value="1"/>
</dbReference>
<dbReference type="InterPro" id="IPR003578">
    <property type="entry name" value="Small_GTPase_Rho"/>
</dbReference>
<accession>A0A5N6V974</accession>
<evidence type="ECO:0000256" key="3">
    <source>
        <dbReference type="ARBA" id="ARBA00023134"/>
    </source>
</evidence>
<keyword evidence="5" id="KW-0378">Hydrolase</keyword>
<dbReference type="AlphaFoldDB" id="A0A5N6V974"/>
<keyword evidence="2" id="KW-0547">Nucleotide-binding</keyword>
<dbReference type="InterPro" id="IPR001806">
    <property type="entry name" value="Small_GTPase"/>
</dbReference>
<keyword evidence="1" id="KW-0488">Methylation</keyword>
<dbReference type="PANTHER" id="PTHR24072">
    <property type="entry name" value="RHO FAMILY GTPASE"/>
    <property type="match status" value="1"/>
</dbReference>
<proteinExistence type="predicted"/>
<feature type="compositionally biased region" description="Basic and acidic residues" evidence="4">
    <location>
        <begin position="142"/>
        <end position="154"/>
    </location>
</feature>
<evidence type="ECO:0000256" key="2">
    <source>
        <dbReference type="ARBA" id="ARBA00022741"/>
    </source>
</evidence>
<gene>
    <name evidence="5" type="ORF">BDV40DRAFT_252948</name>
</gene>
<dbReference type="PROSITE" id="PS51421">
    <property type="entry name" value="RAS"/>
    <property type="match status" value="1"/>
</dbReference>
<dbReference type="PROSITE" id="PS51419">
    <property type="entry name" value="RAB"/>
    <property type="match status" value="1"/>
</dbReference>
<dbReference type="SUPFAM" id="SSF52540">
    <property type="entry name" value="P-loop containing nucleoside triphosphate hydrolases"/>
    <property type="match status" value="1"/>
</dbReference>
<keyword evidence="6" id="KW-1185">Reference proteome</keyword>
<evidence type="ECO:0000256" key="4">
    <source>
        <dbReference type="SAM" id="MobiDB-lite"/>
    </source>
</evidence>
<dbReference type="PRINTS" id="PR00449">
    <property type="entry name" value="RASTRNSFRMNG"/>
</dbReference>
<dbReference type="Proteomes" id="UP000326950">
    <property type="component" value="Unassembled WGS sequence"/>
</dbReference>
<dbReference type="InterPro" id="IPR005225">
    <property type="entry name" value="Small_GTP-bd"/>
</dbReference>
<keyword evidence="3" id="KW-0342">GTP-binding</keyword>
<dbReference type="PROSITE" id="PS51420">
    <property type="entry name" value="RHO"/>
    <property type="match status" value="1"/>
</dbReference>
<dbReference type="SMART" id="SM00174">
    <property type="entry name" value="RHO"/>
    <property type="match status" value="1"/>
</dbReference>
<reference evidence="5 6" key="1">
    <citation type="submission" date="2019-04" db="EMBL/GenBank/DDBJ databases">
        <title>Friends and foes A comparative genomics study of 23 Aspergillus species from section Flavi.</title>
        <authorList>
            <consortium name="DOE Joint Genome Institute"/>
            <person name="Kjaerbolling I."/>
            <person name="Vesth T."/>
            <person name="Frisvad J.C."/>
            <person name="Nybo J.L."/>
            <person name="Theobald S."/>
            <person name="Kildgaard S."/>
            <person name="Isbrandt T."/>
            <person name="Kuo A."/>
            <person name="Sato A."/>
            <person name="Lyhne E.K."/>
            <person name="Kogle M.E."/>
            <person name="Wiebenga A."/>
            <person name="Kun R.S."/>
            <person name="Lubbers R.J."/>
            <person name="Makela M.R."/>
            <person name="Barry K."/>
            <person name="Chovatia M."/>
            <person name="Clum A."/>
            <person name="Daum C."/>
            <person name="Haridas S."/>
            <person name="He G."/>
            <person name="LaButti K."/>
            <person name="Lipzen A."/>
            <person name="Mondo S."/>
            <person name="Riley R."/>
            <person name="Salamov A."/>
            <person name="Simmons B.A."/>
            <person name="Magnuson J.K."/>
            <person name="Henrissat B."/>
            <person name="Mortensen U.H."/>
            <person name="Larsen T.O."/>
            <person name="Devries R.P."/>
            <person name="Grigoriev I.V."/>
            <person name="Machida M."/>
            <person name="Baker S.E."/>
            <person name="Andersen M.R."/>
        </authorList>
    </citation>
    <scope>NUCLEOTIDE SEQUENCE [LARGE SCALE GENOMIC DNA]</scope>
    <source>
        <strain evidence="5 6">CBS 117626</strain>
    </source>
</reference>
<evidence type="ECO:0000313" key="5">
    <source>
        <dbReference type="EMBL" id="KAE8167444.1"/>
    </source>
</evidence>
<evidence type="ECO:0000256" key="1">
    <source>
        <dbReference type="ARBA" id="ARBA00022481"/>
    </source>
</evidence>
<feature type="compositionally biased region" description="Polar residues" evidence="4">
    <location>
        <begin position="155"/>
        <end position="165"/>
    </location>
</feature>
<dbReference type="EMBL" id="ML738589">
    <property type="protein sequence ID" value="KAE8167444.1"/>
    <property type="molecule type" value="Genomic_DNA"/>
</dbReference>
<dbReference type="SMART" id="SM00173">
    <property type="entry name" value="RAS"/>
    <property type="match status" value="1"/>
</dbReference>
<sequence>MSIITRKLVVVGDTGCGKTSLLHAFAQGSPASGELPTLLDLHEVASPIPGSQSQFALWDTSNRGEYRKLRDISYRLCDVLLICFSIDSPQSLRNVQTQWGPEAQRFCGNKPAILIGCKKDLRREQNPKASNKFLQLMTKLVGREEDPRSDEKPTTSDALSQTATEQVTRKEATKVCRQIGVSEYLECSATTLEGVQQVLEAAARAVTHYKTG</sequence>
<dbReference type="GO" id="GO:0007264">
    <property type="term" value="P:small GTPase-mediated signal transduction"/>
    <property type="evidence" value="ECO:0007669"/>
    <property type="project" value="InterPro"/>
</dbReference>
<dbReference type="Pfam" id="PF00071">
    <property type="entry name" value="Ras"/>
    <property type="match status" value="1"/>
</dbReference>
<dbReference type="NCBIfam" id="TIGR00231">
    <property type="entry name" value="small_GTP"/>
    <property type="match status" value="1"/>
</dbReference>
<dbReference type="InterPro" id="IPR027417">
    <property type="entry name" value="P-loop_NTPase"/>
</dbReference>
<feature type="region of interest" description="Disordered" evidence="4">
    <location>
        <begin position="142"/>
        <end position="165"/>
    </location>
</feature>
<dbReference type="CDD" id="cd00157">
    <property type="entry name" value="Rho"/>
    <property type="match status" value="1"/>
</dbReference>
<dbReference type="SMART" id="SM00175">
    <property type="entry name" value="RAB"/>
    <property type="match status" value="1"/>
</dbReference>
<evidence type="ECO:0000313" key="6">
    <source>
        <dbReference type="Proteomes" id="UP000326950"/>
    </source>
</evidence>
<protein>
    <submittedName>
        <fullName evidence="5">P-loop containing nucleoside triphosphate hydrolase protein</fullName>
    </submittedName>
</protein>